<name>A0A060ZW78_9ACTN</name>
<organism evidence="1">
    <name type="scientific">Streptomyces iranensis</name>
    <dbReference type="NCBI Taxonomy" id="576784"/>
    <lineage>
        <taxon>Bacteria</taxon>
        <taxon>Bacillati</taxon>
        <taxon>Actinomycetota</taxon>
        <taxon>Actinomycetes</taxon>
        <taxon>Kitasatosporales</taxon>
        <taxon>Streptomycetaceae</taxon>
        <taxon>Streptomyces</taxon>
        <taxon>Streptomyces violaceusniger group</taxon>
    </lineage>
</organism>
<evidence type="ECO:0000313" key="1">
    <source>
        <dbReference type="EMBL" id="CDR10445.1"/>
    </source>
</evidence>
<dbReference type="AlphaFoldDB" id="A0A060ZW78"/>
<dbReference type="HOGENOM" id="CLU_3410303_0_0_11"/>
<gene>
    <name evidence="1" type="ORF">SIRAN6945</name>
</gene>
<dbReference type="PATRIC" id="fig|576784.4.peg.7097"/>
<protein>
    <submittedName>
        <fullName evidence="1">Uncharacterized protein</fullName>
    </submittedName>
</protein>
<reference evidence="1" key="1">
    <citation type="submission" date="2014-05" db="EMBL/GenBank/DDBJ databases">
        <authorList>
            <person name="Horn Fabian"/>
        </authorList>
    </citation>
    <scope>NUCLEOTIDE SEQUENCE</scope>
</reference>
<accession>A0A060ZW78</accession>
<sequence>MTMNTVSLTHHDGEEASALLEELCDAYGA</sequence>
<proteinExistence type="predicted"/>
<dbReference type="EMBL" id="LK022848">
    <property type="protein sequence ID" value="CDR10445.1"/>
    <property type="molecule type" value="Genomic_DNA"/>
</dbReference>